<reference evidence="2 3" key="1">
    <citation type="submission" date="2019-11" db="EMBL/GenBank/DDBJ databases">
        <title>Whole genome sequence of Oryza granulata.</title>
        <authorList>
            <person name="Li W."/>
        </authorList>
    </citation>
    <scope>NUCLEOTIDE SEQUENCE [LARGE SCALE GENOMIC DNA]</scope>
    <source>
        <strain evidence="3">cv. Menghai</strain>
        <tissue evidence="2">Leaf</tissue>
    </source>
</reference>
<sequence length="82" mass="8561">MLSGRIDVDNPGGGRDAHTAHEINNRAYAAGEARLAEALSLTQQCNATFAAGVPLQQPLAQLTADSIQFAIIATAIAYLVKP</sequence>
<dbReference type="EMBL" id="SPHZ02000001">
    <property type="protein sequence ID" value="KAF0935232.1"/>
    <property type="molecule type" value="Genomic_DNA"/>
</dbReference>
<dbReference type="Proteomes" id="UP000479710">
    <property type="component" value="Unassembled WGS sequence"/>
</dbReference>
<evidence type="ECO:0000313" key="3">
    <source>
        <dbReference type="Proteomes" id="UP000479710"/>
    </source>
</evidence>
<feature type="region of interest" description="Disordered" evidence="1">
    <location>
        <begin position="1"/>
        <end position="20"/>
    </location>
</feature>
<protein>
    <recommendedName>
        <fullName evidence="4">Pectinesterase inhibitor domain-containing protein</fullName>
    </recommendedName>
</protein>
<evidence type="ECO:0000256" key="1">
    <source>
        <dbReference type="SAM" id="MobiDB-lite"/>
    </source>
</evidence>
<proteinExistence type="predicted"/>
<keyword evidence="3" id="KW-1185">Reference proteome</keyword>
<comment type="caution">
    <text evidence="2">The sequence shown here is derived from an EMBL/GenBank/DDBJ whole genome shotgun (WGS) entry which is preliminary data.</text>
</comment>
<evidence type="ECO:0008006" key="4">
    <source>
        <dbReference type="Google" id="ProtNLM"/>
    </source>
</evidence>
<dbReference type="AlphaFoldDB" id="A0A6G1FEK0"/>
<name>A0A6G1FEK0_9ORYZ</name>
<organism evidence="2 3">
    <name type="scientific">Oryza meyeriana var. granulata</name>
    <dbReference type="NCBI Taxonomy" id="110450"/>
    <lineage>
        <taxon>Eukaryota</taxon>
        <taxon>Viridiplantae</taxon>
        <taxon>Streptophyta</taxon>
        <taxon>Embryophyta</taxon>
        <taxon>Tracheophyta</taxon>
        <taxon>Spermatophyta</taxon>
        <taxon>Magnoliopsida</taxon>
        <taxon>Liliopsida</taxon>
        <taxon>Poales</taxon>
        <taxon>Poaceae</taxon>
        <taxon>BOP clade</taxon>
        <taxon>Oryzoideae</taxon>
        <taxon>Oryzeae</taxon>
        <taxon>Oryzinae</taxon>
        <taxon>Oryza</taxon>
        <taxon>Oryza meyeriana</taxon>
    </lineage>
</organism>
<evidence type="ECO:0000313" key="2">
    <source>
        <dbReference type="EMBL" id="KAF0935232.1"/>
    </source>
</evidence>
<accession>A0A6G1FEK0</accession>
<gene>
    <name evidence="2" type="ORF">E2562_031268</name>
</gene>